<dbReference type="Pfam" id="PF06013">
    <property type="entry name" value="WXG100"/>
    <property type="match status" value="1"/>
</dbReference>
<organism evidence="1 2">
    <name type="scientific">Nocardia nova</name>
    <dbReference type="NCBI Taxonomy" id="37330"/>
    <lineage>
        <taxon>Bacteria</taxon>
        <taxon>Bacillati</taxon>
        <taxon>Actinomycetota</taxon>
        <taxon>Actinomycetes</taxon>
        <taxon>Mycobacteriales</taxon>
        <taxon>Nocardiaceae</taxon>
        <taxon>Nocardia</taxon>
    </lineage>
</organism>
<dbReference type="Proteomes" id="UP000241647">
    <property type="component" value="Unassembled WGS sequence"/>
</dbReference>
<name>A0A2T2YQN7_9NOCA</name>
<evidence type="ECO:0000313" key="1">
    <source>
        <dbReference type="EMBL" id="PSR57835.1"/>
    </source>
</evidence>
<accession>A0A2T2YQN7</accession>
<reference evidence="1 2" key="1">
    <citation type="submission" date="2018-02" db="EMBL/GenBank/DDBJ databases">
        <title>8 Nocardia nova and 1 Nocardia cyriacigeorgica strain used for evolution to TMP-SMX.</title>
        <authorList>
            <person name="Mehta H."/>
            <person name="Weng J."/>
            <person name="Shamoo Y."/>
        </authorList>
    </citation>
    <scope>NUCLEOTIDE SEQUENCE [LARGE SCALE GENOMIC DNA]</scope>
    <source>
        <strain evidence="1 2">ATCC 33727</strain>
    </source>
</reference>
<dbReference type="EMBL" id="PYHS01000031">
    <property type="protein sequence ID" value="PSR57835.1"/>
    <property type="molecule type" value="Genomic_DNA"/>
</dbReference>
<dbReference type="InterPro" id="IPR010310">
    <property type="entry name" value="T7SS_ESAT-6-like"/>
</dbReference>
<dbReference type="SUPFAM" id="SSF140453">
    <property type="entry name" value="EsxAB dimer-like"/>
    <property type="match status" value="1"/>
</dbReference>
<gene>
    <name evidence="1" type="ORF">C8259_33135</name>
</gene>
<comment type="caution">
    <text evidence="1">The sequence shown here is derived from an EMBL/GenBank/DDBJ whole genome shotgun (WGS) entry which is preliminary data.</text>
</comment>
<dbReference type="AlphaFoldDB" id="A0A2T2YQN7"/>
<sequence>MGFSASVPEMNDFSGKMQQKHDAIGGMITAAQQAATAVRNGKDFQGTAGDTFERAMENFLRAAQKLNDELNENAQKVKTIASQFSDNELENYKRIHAADVVEVPQLNM</sequence>
<dbReference type="Gene3D" id="1.10.287.1060">
    <property type="entry name" value="ESAT-6-like"/>
    <property type="match status" value="1"/>
</dbReference>
<evidence type="ECO:0000313" key="2">
    <source>
        <dbReference type="Proteomes" id="UP000241647"/>
    </source>
</evidence>
<dbReference type="InterPro" id="IPR036689">
    <property type="entry name" value="ESAT-6-like_sf"/>
</dbReference>
<evidence type="ECO:0008006" key="3">
    <source>
        <dbReference type="Google" id="ProtNLM"/>
    </source>
</evidence>
<protein>
    <recommendedName>
        <fullName evidence="3">WXG100 family type VII secretion target</fullName>
    </recommendedName>
</protein>
<dbReference type="RefSeq" id="WP_084494391.1">
    <property type="nucleotide sequence ID" value="NZ_PSZA01000010.1"/>
</dbReference>
<proteinExistence type="predicted"/>